<accession>A0ABY4A4G3</accession>
<sequence length="147" mass="16363">MAVSVAFMTDRFNLSVVGDNFINDCCFGEDVSYWLVSALCAEGIEARVVCMEDFGWANRARFAGSSYLICVGGYALHEPSRPNYGQWRVVLERRRTLMQTIQGKSKMSEADPLVIKVKQFLIDAGFAQVDIEPSLPSARRGIVVQSD</sequence>
<dbReference type="Proteomes" id="UP000831532">
    <property type="component" value="Chromosome"/>
</dbReference>
<evidence type="ECO:0000313" key="2">
    <source>
        <dbReference type="Proteomes" id="UP000831532"/>
    </source>
</evidence>
<evidence type="ECO:0000313" key="1">
    <source>
        <dbReference type="EMBL" id="UOD29675.1"/>
    </source>
</evidence>
<keyword evidence="2" id="KW-1185">Reference proteome</keyword>
<evidence type="ECO:0008006" key="3">
    <source>
        <dbReference type="Google" id="ProtNLM"/>
    </source>
</evidence>
<proteinExistence type="predicted"/>
<dbReference type="EMBL" id="CP063361">
    <property type="protein sequence ID" value="UOD29675.1"/>
    <property type="molecule type" value="Genomic_DNA"/>
</dbReference>
<organism evidence="1 2">
    <name type="scientific">Massilia violaceinigra</name>
    <dbReference type="NCBI Taxonomy" id="2045208"/>
    <lineage>
        <taxon>Bacteria</taxon>
        <taxon>Pseudomonadati</taxon>
        <taxon>Pseudomonadota</taxon>
        <taxon>Betaproteobacteria</taxon>
        <taxon>Burkholderiales</taxon>
        <taxon>Oxalobacteraceae</taxon>
        <taxon>Telluria group</taxon>
        <taxon>Massilia</taxon>
    </lineage>
</organism>
<protein>
    <recommendedName>
        <fullName evidence="3">Polysaccharide pyruvyl transferase domain-containing protein</fullName>
    </recommendedName>
</protein>
<dbReference type="RefSeq" id="WP_243490902.1">
    <property type="nucleotide sequence ID" value="NZ_CP063361.1"/>
</dbReference>
<gene>
    <name evidence="1" type="ORF">INH39_30540</name>
</gene>
<name>A0ABY4A4G3_9BURK</name>
<reference evidence="1 2" key="1">
    <citation type="submission" date="2020-10" db="EMBL/GenBank/DDBJ databases">
        <title>Genome analysis of Massilia species.</title>
        <authorList>
            <person name="Jung D.-H."/>
        </authorList>
    </citation>
    <scope>NUCLEOTIDE SEQUENCE [LARGE SCALE GENOMIC DNA]</scope>
    <source>
        <strain evidence="2">sipir</strain>
    </source>
</reference>